<dbReference type="PANTHER" id="PTHR11804">
    <property type="entry name" value="PROTEASE M3 THIMET OLIGOPEPTIDASE-RELATED"/>
    <property type="match status" value="1"/>
</dbReference>
<dbReference type="EMBL" id="JAHZSS010000003">
    <property type="protein sequence ID" value="MBW8190226.1"/>
    <property type="molecule type" value="Genomic_DNA"/>
</dbReference>
<keyword evidence="3 7" id="KW-0479">Metal-binding</keyword>
<dbReference type="PANTHER" id="PTHR11804:SF84">
    <property type="entry name" value="SACCHAROLYSIN"/>
    <property type="match status" value="1"/>
</dbReference>
<dbReference type="Gene3D" id="1.10.1370.40">
    <property type="match status" value="1"/>
</dbReference>
<dbReference type="Pfam" id="PF01432">
    <property type="entry name" value="Peptidase_M3"/>
    <property type="match status" value="1"/>
</dbReference>
<keyword evidence="4 7" id="KW-0378">Hydrolase</keyword>
<name>A0ABS7EEJ4_9GAMM</name>
<evidence type="ECO:0000256" key="1">
    <source>
        <dbReference type="ARBA" id="ARBA00006040"/>
    </source>
</evidence>
<evidence type="ECO:0000256" key="4">
    <source>
        <dbReference type="ARBA" id="ARBA00022801"/>
    </source>
</evidence>
<gene>
    <name evidence="9" type="ORF">K0504_04180</name>
</gene>
<comment type="cofactor">
    <cofactor evidence="7">
        <name>Zn(2+)</name>
        <dbReference type="ChEBI" id="CHEBI:29105"/>
    </cofactor>
    <text evidence="7">Binds 1 zinc ion.</text>
</comment>
<protein>
    <recommendedName>
        <fullName evidence="8">Peptidase M3A/M3B catalytic domain-containing protein</fullName>
    </recommendedName>
</protein>
<dbReference type="SUPFAM" id="SSF55486">
    <property type="entry name" value="Metalloproteases ('zincins'), catalytic domain"/>
    <property type="match status" value="1"/>
</dbReference>
<dbReference type="RefSeq" id="WP_220102906.1">
    <property type="nucleotide sequence ID" value="NZ_JAHZSS010000003.1"/>
</dbReference>
<evidence type="ECO:0000256" key="2">
    <source>
        <dbReference type="ARBA" id="ARBA00022670"/>
    </source>
</evidence>
<feature type="domain" description="Peptidase M3A/M3B catalytic" evidence="8">
    <location>
        <begin position="196"/>
        <end position="455"/>
    </location>
</feature>
<evidence type="ECO:0000259" key="8">
    <source>
        <dbReference type="Pfam" id="PF01432"/>
    </source>
</evidence>
<proteinExistence type="inferred from homology"/>
<sequence length="594" mass="66959">MQSPTQWPQSAGELAMQCEQAAGRIDQILSRDVEADEQLLRLLDEAVAGLESQIAISMVLADASPNADLRQQALLCLDALSTIEQQWLSFDETSDMLSALEDQTLSKQGSRLLGLWLHQAGLVSGERAQQSNQRLHYAEAGYQQTLRALDKKLRLPQQCQQGVPTDQLQRWLSNDQFELPLRGAQVIRFLRYPVATECRRMAWVALQSKGMPENMMQLDMVLNQRQLWAKNHGAANFADYQLRTQLLDSPELVMQYLAATAAANLPQQFEHSDWLYTSVRAPDSAADVGQSPIAVMQQTFQYLQQFGLQFTPVVAPDLLTPKQLEQQQHNQPARYWHPGVAAYHLSVTANGDDQPRVLATVYFDVFARSNKSASARHRALRHGVYGGGEAESAVLMALPITAWYGRDRRSFYRQLGQAVQHAMARAEYHGLSGSPIERDFSRLGMALFEALMADHDPWLAGQIKSPKRIAKKLFRASVSLDYHRLGMSNFAGLQSINQHYFERYMKVPMPPEYTPQYSLNTLISDGVLYYQRLWYPAFAKLLLSCTEQVNGTFMQQLFEPAGQSAAFNAVQQVCPNIHSLEQLVNQVATVKRLQ</sequence>
<organism evidence="9 10">
    <name type="scientific">Neiella holothuriorum</name>
    <dbReference type="NCBI Taxonomy" id="2870530"/>
    <lineage>
        <taxon>Bacteria</taxon>
        <taxon>Pseudomonadati</taxon>
        <taxon>Pseudomonadota</taxon>
        <taxon>Gammaproteobacteria</taxon>
        <taxon>Alteromonadales</taxon>
        <taxon>Echinimonadaceae</taxon>
        <taxon>Neiella</taxon>
    </lineage>
</organism>
<reference evidence="9" key="1">
    <citation type="submission" date="2021-07" db="EMBL/GenBank/DDBJ databases">
        <title>Neiella marina sp. nov., isolated from the intestinal content of sea cucumber Apostichopus japonicus.</title>
        <authorList>
            <person name="Bai X."/>
        </authorList>
    </citation>
    <scope>NUCLEOTIDE SEQUENCE</scope>
    <source>
        <strain evidence="9">126</strain>
    </source>
</reference>
<evidence type="ECO:0000256" key="7">
    <source>
        <dbReference type="RuleBase" id="RU003435"/>
    </source>
</evidence>
<evidence type="ECO:0000256" key="5">
    <source>
        <dbReference type="ARBA" id="ARBA00022833"/>
    </source>
</evidence>
<evidence type="ECO:0000313" key="9">
    <source>
        <dbReference type="EMBL" id="MBW8190226.1"/>
    </source>
</evidence>
<comment type="caution">
    <text evidence="9">The sequence shown here is derived from an EMBL/GenBank/DDBJ whole genome shotgun (WGS) entry which is preliminary data.</text>
</comment>
<keyword evidence="2 7" id="KW-0645">Protease</keyword>
<keyword evidence="6 7" id="KW-0482">Metalloprotease</keyword>
<evidence type="ECO:0000313" key="10">
    <source>
        <dbReference type="Proteomes" id="UP001166251"/>
    </source>
</evidence>
<evidence type="ECO:0000256" key="3">
    <source>
        <dbReference type="ARBA" id="ARBA00022723"/>
    </source>
</evidence>
<keyword evidence="5 7" id="KW-0862">Zinc</keyword>
<dbReference type="InterPro" id="IPR024077">
    <property type="entry name" value="Neurolysin/TOP_dom2"/>
</dbReference>
<dbReference type="InterPro" id="IPR045090">
    <property type="entry name" value="Pept_M3A_M3B"/>
</dbReference>
<keyword evidence="10" id="KW-1185">Reference proteome</keyword>
<accession>A0ABS7EEJ4</accession>
<comment type="similarity">
    <text evidence="1 7">Belongs to the peptidase M3 family.</text>
</comment>
<dbReference type="InterPro" id="IPR001567">
    <property type="entry name" value="Pept_M3A_M3B_dom"/>
</dbReference>
<dbReference type="Proteomes" id="UP001166251">
    <property type="component" value="Unassembled WGS sequence"/>
</dbReference>
<evidence type="ECO:0000256" key="6">
    <source>
        <dbReference type="ARBA" id="ARBA00023049"/>
    </source>
</evidence>
<dbReference type="Gene3D" id="1.10.1370.10">
    <property type="entry name" value="Neurolysin, domain 3"/>
    <property type="match status" value="1"/>
</dbReference>